<dbReference type="EMBL" id="CP068570">
    <property type="protein sequence ID" value="QQZ51004.1"/>
    <property type="molecule type" value="Genomic_DNA"/>
</dbReference>
<dbReference type="Gene3D" id="2.150.10.10">
    <property type="entry name" value="Serralysin-like metalloprotease, C-terminal"/>
    <property type="match status" value="1"/>
</dbReference>
<evidence type="ECO:0000313" key="1">
    <source>
        <dbReference type="EMBL" id="QQZ51004.1"/>
    </source>
</evidence>
<proteinExistence type="predicted"/>
<name>A0A974S930_9CAUL</name>
<sequence>MLTGGAGAETFTGGAGADTFAAGAGGADRFVFVAGDSVSTAGSLDVISGFNATADDILSVGITVTSSNFLAGSNAGSYAQALLDATSLISGGSRDVVVIAVVGSSGGLEDGTYVFADSGGANTLSNAIKLTGLTGVLEVTDFG</sequence>
<evidence type="ECO:0008006" key="2">
    <source>
        <dbReference type="Google" id="ProtNLM"/>
    </source>
</evidence>
<dbReference type="SUPFAM" id="SSF51120">
    <property type="entry name" value="beta-Roll"/>
    <property type="match status" value="1"/>
</dbReference>
<gene>
    <name evidence="1" type="ORF">JKL49_07320</name>
</gene>
<reference evidence="1" key="1">
    <citation type="submission" date="2021-01" db="EMBL/GenBank/DDBJ databases">
        <title>Genome sequence of Phenylobacterium sp. 20VBR1 isolated from a valley glaceir, Ny-Alesund, Svalbard.</title>
        <authorList>
            <person name="Thomas F.A."/>
            <person name="Krishnan K.P."/>
            <person name="Sinha R.K."/>
        </authorList>
    </citation>
    <scope>NUCLEOTIDE SEQUENCE</scope>
    <source>
        <strain evidence="1">20VBR1</strain>
    </source>
</reference>
<dbReference type="InterPro" id="IPR011049">
    <property type="entry name" value="Serralysin-like_metalloprot_C"/>
</dbReference>
<accession>A0A974S930</accession>
<protein>
    <recommendedName>
        <fullName evidence="2">Calcium-binding protein</fullName>
    </recommendedName>
</protein>
<organism evidence="1">
    <name type="scientific">Phenylobacterium glaciei</name>
    <dbReference type="NCBI Taxonomy" id="2803784"/>
    <lineage>
        <taxon>Bacteria</taxon>
        <taxon>Pseudomonadati</taxon>
        <taxon>Pseudomonadota</taxon>
        <taxon>Alphaproteobacteria</taxon>
        <taxon>Caulobacterales</taxon>
        <taxon>Caulobacteraceae</taxon>
        <taxon>Phenylobacterium</taxon>
    </lineage>
</organism>
<dbReference type="AlphaFoldDB" id="A0A974S930"/>